<dbReference type="Pfam" id="PF00754">
    <property type="entry name" value="F5_F8_type_C"/>
    <property type="match status" value="1"/>
</dbReference>
<dbReference type="InterPro" id="IPR043136">
    <property type="entry name" value="B30.2/SPRY_sf"/>
</dbReference>
<dbReference type="InterPro" id="IPR008979">
    <property type="entry name" value="Galactose-bd-like_sf"/>
</dbReference>
<feature type="domain" description="F5/8 type C" evidence="1">
    <location>
        <begin position="202"/>
        <end position="296"/>
    </location>
</feature>
<dbReference type="PROSITE" id="PS50022">
    <property type="entry name" value="FA58C_3"/>
    <property type="match status" value="1"/>
</dbReference>
<dbReference type="SUPFAM" id="SSF49899">
    <property type="entry name" value="Concanavalin A-like lectins/glucanases"/>
    <property type="match status" value="1"/>
</dbReference>
<dbReference type="CDD" id="cd11709">
    <property type="entry name" value="SPRY"/>
    <property type="match status" value="1"/>
</dbReference>
<dbReference type="InterPro" id="IPR050672">
    <property type="entry name" value="FBXO45-Fsn/SPSB_families"/>
</dbReference>
<evidence type="ECO:0000313" key="3">
    <source>
        <dbReference type="EMBL" id="RNB52691.1"/>
    </source>
</evidence>
<dbReference type="Gene3D" id="2.60.120.260">
    <property type="entry name" value="Galactose-binding domain-like"/>
    <property type="match status" value="1"/>
</dbReference>
<organism evidence="3 4">
    <name type="scientific">Brevibacillus gelatini</name>
    <dbReference type="NCBI Taxonomy" id="1655277"/>
    <lineage>
        <taxon>Bacteria</taxon>
        <taxon>Bacillati</taxon>
        <taxon>Bacillota</taxon>
        <taxon>Bacilli</taxon>
        <taxon>Bacillales</taxon>
        <taxon>Paenibacillaceae</taxon>
        <taxon>Brevibacillus</taxon>
    </lineage>
</organism>
<comment type="caution">
    <text evidence="3">The sequence shown here is derived from an EMBL/GenBank/DDBJ whole genome shotgun (WGS) entry which is preliminary data.</text>
</comment>
<dbReference type="PANTHER" id="PTHR12245:SF5">
    <property type="entry name" value="SPRY DOMAIN-CONTAINING SOCS BOX PROTEIN 3"/>
    <property type="match status" value="1"/>
</dbReference>
<accession>A0A3M8ANC1</accession>
<dbReference type="SMART" id="SM00449">
    <property type="entry name" value="SPRY"/>
    <property type="match status" value="1"/>
</dbReference>
<proteinExistence type="predicted"/>
<evidence type="ECO:0000259" key="2">
    <source>
        <dbReference type="PROSITE" id="PS50188"/>
    </source>
</evidence>
<gene>
    <name evidence="3" type="ORF">EDM57_21120</name>
</gene>
<feature type="domain" description="B30.2/SPRY" evidence="2">
    <location>
        <begin position="1"/>
        <end position="163"/>
    </location>
</feature>
<dbReference type="Gene3D" id="2.60.120.920">
    <property type="match status" value="1"/>
</dbReference>
<dbReference type="RefSeq" id="WP_122906669.1">
    <property type="nucleotide sequence ID" value="NZ_RHHS01000055.1"/>
</dbReference>
<dbReference type="InterPro" id="IPR003877">
    <property type="entry name" value="SPRY_dom"/>
</dbReference>
<dbReference type="EMBL" id="RHHS01000055">
    <property type="protein sequence ID" value="RNB52691.1"/>
    <property type="molecule type" value="Genomic_DNA"/>
</dbReference>
<evidence type="ECO:0000313" key="4">
    <source>
        <dbReference type="Proteomes" id="UP000268829"/>
    </source>
</evidence>
<sequence length="424" mass="47580">MRTTILPVILNENDKLGSLTISNGNLTVQSKGLNWIRATHGRSSGKWYWEVKLDIGYNGFIIGVANKSYTTHTYTGNNFVGFYGYDGYKYPEATSYSSVVSVGDIIGVALDLDNGTLEFYINGVSQGKSHTNLKNMGEVYPIFIDGSSIYSKTATFNFGAAPFASPVPDGFLAYNIEIIPPKNKVLFQSKNGEIVSFYSRPTDQSAIPKMTSNTTPSGIASSSSVYTGGYSAYLAFDKSSDSNSGWISSNNTYPQWLSYEFPEPVCINKYSMLAREATVTAMPKEWSFEGWDGDKWVILDKRLETGWQKDYYMEFTFQNFKKFKAYRIYIINNNGYANYVAIGEMQMFYSDISILSLPEINIDLFDTKGVDEEKLIDIDFKTDFNVKTFLANSFSPLEGGKVFSTSIDTLNMPIKKIEIQKTYI</sequence>
<dbReference type="OrthoDB" id="1937631at2"/>
<dbReference type="SUPFAM" id="SSF49785">
    <property type="entry name" value="Galactose-binding domain-like"/>
    <property type="match status" value="1"/>
</dbReference>
<name>A0A3M8ANC1_9BACL</name>
<evidence type="ECO:0000259" key="1">
    <source>
        <dbReference type="PROSITE" id="PS50022"/>
    </source>
</evidence>
<dbReference type="InterPro" id="IPR001870">
    <property type="entry name" value="B30.2/SPRY"/>
</dbReference>
<dbReference type="AlphaFoldDB" id="A0A3M8ANC1"/>
<dbReference type="PROSITE" id="PS50188">
    <property type="entry name" value="B302_SPRY"/>
    <property type="match status" value="1"/>
</dbReference>
<keyword evidence="4" id="KW-1185">Reference proteome</keyword>
<dbReference type="InterPro" id="IPR000421">
    <property type="entry name" value="FA58C"/>
</dbReference>
<reference evidence="3 4" key="1">
    <citation type="submission" date="2018-10" db="EMBL/GenBank/DDBJ databases">
        <title>Phylogenomics of Brevibacillus.</title>
        <authorList>
            <person name="Dunlap C."/>
        </authorList>
    </citation>
    <scope>NUCLEOTIDE SEQUENCE [LARGE SCALE GENOMIC DNA]</scope>
    <source>
        <strain evidence="3 4">DSM 100115</strain>
    </source>
</reference>
<protein>
    <recommendedName>
        <fullName evidence="5">B30.2/SPRY domain-containing protein</fullName>
    </recommendedName>
</protein>
<dbReference type="InterPro" id="IPR013320">
    <property type="entry name" value="ConA-like_dom_sf"/>
</dbReference>
<dbReference type="Pfam" id="PF00622">
    <property type="entry name" value="SPRY"/>
    <property type="match status" value="1"/>
</dbReference>
<dbReference type="Proteomes" id="UP000268829">
    <property type="component" value="Unassembled WGS sequence"/>
</dbReference>
<evidence type="ECO:0008006" key="5">
    <source>
        <dbReference type="Google" id="ProtNLM"/>
    </source>
</evidence>
<dbReference type="PANTHER" id="PTHR12245">
    <property type="entry name" value="SPRY DOMAIN CONTAINING SOCS BOX PROTEIN"/>
    <property type="match status" value="1"/>
</dbReference>